<dbReference type="AlphaFoldDB" id="A0A9Q3BEQ3"/>
<dbReference type="EMBL" id="AVOT02000701">
    <property type="protein sequence ID" value="MBW0464114.1"/>
    <property type="molecule type" value="Genomic_DNA"/>
</dbReference>
<name>A0A9Q3BEQ3_9BASI</name>
<organism evidence="1 2">
    <name type="scientific">Austropuccinia psidii MF-1</name>
    <dbReference type="NCBI Taxonomy" id="1389203"/>
    <lineage>
        <taxon>Eukaryota</taxon>
        <taxon>Fungi</taxon>
        <taxon>Dikarya</taxon>
        <taxon>Basidiomycota</taxon>
        <taxon>Pucciniomycotina</taxon>
        <taxon>Pucciniomycetes</taxon>
        <taxon>Pucciniales</taxon>
        <taxon>Sphaerophragmiaceae</taxon>
        <taxon>Austropuccinia</taxon>
    </lineage>
</organism>
<evidence type="ECO:0000313" key="1">
    <source>
        <dbReference type="EMBL" id="MBW0464114.1"/>
    </source>
</evidence>
<accession>A0A9Q3BEQ3</accession>
<reference evidence="1" key="1">
    <citation type="submission" date="2021-03" db="EMBL/GenBank/DDBJ databases">
        <title>Draft genome sequence of rust myrtle Austropuccinia psidii MF-1, a brazilian biotype.</title>
        <authorList>
            <person name="Quecine M.C."/>
            <person name="Pachon D.M.R."/>
            <person name="Bonatelli M.L."/>
            <person name="Correr F.H."/>
            <person name="Franceschini L.M."/>
            <person name="Leite T.F."/>
            <person name="Margarido G.R.A."/>
            <person name="Almeida C.A."/>
            <person name="Ferrarezi J.A."/>
            <person name="Labate C.A."/>
        </authorList>
    </citation>
    <scope>NUCLEOTIDE SEQUENCE</scope>
    <source>
        <strain evidence="1">MF-1</strain>
    </source>
</reference>
<keyword evidence="2" id="KW-1185">Reference proteome</keyword>
<gene>
    <name evidence="1" type="ORF">O181_003829</name>
</gene>
<evidence type="ECO:0000313" key="2">
    <source>
        <dbReference type="Proteomes" id="UP000765509"/>
    </source>
</evidence>
<sequence>MVELPSFPSFEWNFSVIDTPKGEELIIGFDFLDHFNPYMHWRQGLITFTPDHNYYHDPSNSSSNDISSANICAALVGISRTPSFPTSVHISSLNSHHSLPYSRYEVFKEIKYVGEDNSASSLHLFLGSVDLPPSSYHDSLEELWD</sequence>
<protein>
    <submittedName>
        <fullName evidence="1">Uncharacterized protein</fullName>
    </submittedName>
</protein>
<proteinExistence type="predicted"/>
<comment type="caution">
    <text evidence="1">The sequence shown here is derived from an EMBL/GenBank/DDBJ whole genome shotgun (WGS) entry which is preliminary data.</text>
</comment>
<dbReference type="Proteomes" id="UP000765509">
    <property type="component" value="Unassembled WGS sequence"/>
</dbReference>